<organism evidence="2 3">
    <name type="scientific">Dioscorea zingiberensis</name>
    <dbReference type="NCBI Taxonomy" id="325984"/>
    <lineage>
        <taxon>Eukaryota</taxon>
        <taxon>Viridiplantae</taxon>
        <taxon>Streptophyta</taxon>
        <taxon>Embryophyta</taxon>
        <taxon>Tracheophyta</taxon>
        <taxon>Spermatophyta</taxon>
        <taxon>Magnoliopsida</taxon>
        <taxon>Liliopsida</taxon>
        <taxon>Dioscoreales</taxon>
        <taxon>Dioscoreaceae</taxon>
        <taxon>Dioscorea</taxon>
    </lineage>
</organism>
<dbReference type="PANTHER" id="PTHR33875:SF2">
    <property type="entry name" value="ACR183CP"/>
    <property type="match status" value="1"/>
</dbReference>
<evidence type="ECO:0000313" key="2">
    <source>
        <dbReference type="EMBL" id="KAJ0969852.1"/>
    </source>
</evidence>
<reference evidence="2" key="2">
    <citation type="journal article" date="2022" name="Hortic Res">
        <title>The genome of Dioscorea zingiberensis sheds light on the biosynthesis, origin and evolution of the medicinally important diosgenin saponins.</title>
        <authorList>
            <person name="Li Y."/>
            <person name="Tan C."/>
            <person name="Li Z."/>
            <person name="Guo J."/>
            <person name="Li S."/>
            <person name="Chen X."/>
            <person name="Wang C."/>
            <person name="Dai X."/>
            <person name="Yang H."/>
            <person name="Song W."/>
            <person name="Hou L."/>
            <person name="Xu J."/>
            <person name="Tong Z."/>
            <person name="Xu A."/>
            <person name="Yuan X."/>
            <person name="Wang W."/>
            <person name="Yang Q."/>
            <person name="Chen L."/>
            <person name="Sun Z."/>
            <person name="Wang K."/>
            <person name="Pan B."/>
            <person name="Chen J."/>
            <person name="Bao Y."/>
            <person name="Liu F."/>
            <person name="Qi X."/>
            <person name="Gang D.R."/>
            <person name="Wen J."/>
            <person name="Li J."/>
        </authorList>
    </citation>
    <scope>NUCLEOTIDE SEQUENCE</scope>
    <source>
        <strain evidence="2">Dzin_1.0</strain>
    </source>
</reference>
<dbReference type="Proteomes" id="UP001085076">
    <property type="component" value="Miscellaneous, Linkage group lg06"/>
</dbReference>
<dbReference type="Pfam" id="PF13462">
    <property type="entry name" value="Thioredoxin_4"/>
    <property type="match status" value="1"/>
</dbReference>
<evidence type="ECO:0000313" key="3">
    <source>
        <dbReference type="Proteomes" id="UP001085076"/>
    </source>
</evidence>
<protein>
    <recommendedName>
        <fullName evidence="1">Thioredoxin-like fold domain-containing protein</fullName>
    </recommendedName>
</protein>
<dbReference type="InterPro" id="IPR012336">
    <property type="entry name" value="Thioredoxin-like_fold"/>
</dbReference>
<dbReference type="InterPro" id="IPR036249">
    <property type="entry name" value="Thioredoxin-like_sf"/>
</dbReference>
<proteinExistence type="predicted"/>
<feature type="domain" description="Thioredoxin-like fold" evidence="1">
    <location>
        <begin position="100"/>
        <end position="245"/>
    </location>
</feature>
<reference evidence="2" key="1">
    <citation type="submission" date="2021-03" db="EMBL/GenBank/DDBJ databases">
        <authorList>
            <person name="Li Z."/>
            <person name="Yang C."/>
        </authorList>
    </citation>
    <scope>NUCLEOTIDE SEQUENCE</scope>
    <source>
        <strain evidence="2">Dzin_1.0</strain>
        <tissue evidence="2">Leaf</tissue>
    </source>
</reference>
<name>A0A9D5CC60_9LILI</name>
<evidence type="ECO:0000259" key="1">
    <source>
        <dbReference type="Pfam" id="PF13462"/>
    </source>
</evidence>
<comment type="caution">
    <text evidence="2">The sequence shown here is derived from an EMBL/GenBank/DDBJ whole genome shotgun (WGS) entry which is preliminary data.</text>
</comment>
<keyword evidence="3" id="KW-1185">Reference proteome</keyword>
<accession>A0A9D5CC60</accession>
<sequence>MQLNPVKRSRKSKLADALELKQVEPPVCPKPHRPSSLASEFLYPLTCKHSHSSQHEVSTEILDMIGIKSPLIPAKYDGFVYEGADHDHDHEAKMKKKSIMVEAFFDPVCPDSRDAWPPLKKALDHYSQVSLTVHPFPLPYHRNSFAACQALHIANKMNPSTTYPLLESFFKYQEKYYNAPTYNMSEASIISHMAKLAARTIGEDSLPSFLSAFKDHDKMNYAARISFKYGCLRGVTGTPFFFVNGFPLPEWGTPLNYTKWASIFDSLVEKN</sequence>
<dbReference type="OrthoDB" id="37297at2759"/>
<gene>
    <name evidence="2" type="ORF">J5N97_022729</name>
</gene>
<dbReference type="PANTHER" id="PTHR33875">
    <property type="entry name" value="OS09G0542200 PROTEIN"/>
    <property type="match status" value="1"/>
</dbReference>
<dbReference type="Gene3D" id="3.40.30.10">
    <property type="entry name" value="Glutaredoxin"/>
    <property type="match status" value="1"/>
</dbReference>
<dbReference type="SUPFAM" id="SSF52833">
    <property type="entry name" value="Thioredoxin-like"/>
    <property type="match status" value="1"/>
</dbReference>
<dbReference type="EMBL" id="JAGGNH010000006">
    <property type="protein sequence ID" value="KAJ0969852.1"/>
    <property type="molecule type" value="Genomic_DNA"/>
</dbReference>
<dbReference type="AlphaFoldDB" id="A0A9D5CC60"/>
<dbReference type="CDD" id="cd02972">
    <property type="entry name" value="DsbA_family"/>
    <property type="match status" value="1"/>
</dbReference>